<gene>
    <name evidence="2" type="ORF">SAMN05428963_10328</name>
</gene>
<name>A0A1T4NIN8_9HYPH</name>
<evidence type="ECO:0000313" key="2">
    <source>
        <dbReference type="EMBL" id="SJZ78628.1"/>
    </source>
</evidence>
<organism evidence="2 3">
    <name type="scientific">Consotaella salsifontis</name>
    <dbReference type="NCBI Taxonomy" id="1365950"/>
    <lineage>
        <taxon>Bacteria</taxon>
        <taxon>Pseudomonadati</taxon>
        <taxon>Pseudomonadota</taxon>
        <taxon>Alphaproteobacteria</taxon>
        <taxon>Hyphomicrobiales</taxon>
        <taxon>Aurantimonadaceae</taxon>
        <taxon>Consotaella</taxon>
    </lineage>
</organism>
<dbReference type="Proteomes" id="UP000190135">
    <property type="component" value="Unassembled WGS sequence"/>
</dbReference>
<protein>
    <submittedName>
        <fullName evidence="2">Uncharacterized protein</fullName>
    </submittedName>
</protein>
<dbReference type="STRING" id="1365950.SAMN05428963_10328"/>
<feature type="compositionally biased region" description="Polar residues" evidence="1">
    <location>
        <begin position="85"/>
        <end position="101"/>
    </location>
</feature>
<dbReference type="AlphaFoldDB" id="A0A1T4NIN8"/>
<accession>A0A1T4NIN8</accession>
<sequence>MSNDTVFWATSASGRCSAFPQRLELYRHRGPWSPGGRWRGVRAAGHPLSPFHATRMILVSSPSTPRRPGWGAQRLFSRGLKPASASGQVEKSRRSTATSASIGGLPKSCQSAYVQGFGRREAYESLRRTNPWDARGRSMRFSSDGCAGMNRADVWAALILTCGAVVVDRMPMPGKPEAAGRRRLRCRYRCAARG</sequence>
<feature type="region of interest" description="Disordered" evidence="1">
    <location>
        <begin position="81"/>
        <end position="105"/>
    </location>
</feature>
<keyword evidence="3" id="KW-1185">Reference proteome</keyword>
<evidence type="ECO:0000313" key="3">
    <source>
        <dbReference type="Proteomes" id="UP000190135"/>
    </source>
</evidence>
<dbReference type="EMBL" id="FUXL01000003">
    <property type="protein sequence ID" value="SJZ78628.1"/>
    <property type="molecule type" value="Genomic_DNA"/>
</dbReference>
<evidence type="ECO:0000256" key="1">
    <source>
        <dbReference type="SAM" id="MobiDB-lite"/>
    </source>
</evidence>
<proteinExistence type="predicted"/>
<reference evidence="2 3" key="1">
    <citation type="submission" date="2017-02" db="EMBL/GenBank/DDBJ databases">
        <authorList>
            <person name="Peterson S.W."/>
        </authorList>
    </citation>
    <scope>NUCLEOTIDE SEQUENCE [LARGE SCALE GENOMIC DNA]</scope>
    <source>
        <strain evidence="2 3">USBA 369</strain>
    </source>
</reference>